<dbReference type="SUPFAM" id="SSF56112">
    <property type="entry name" value="Protein kinase-like (PK-like)"/>
    <property type="match status" value="1"/>
</dbReference>
<dbReference type="Proteomes" id="UP000256690">
    <property type="component" value="Unassembled WGS sequence"/>
</dbReference>
<keyword evidence="3" id="KW-0418">Kinase</keyword>
<sequence>MSQPSKSIATSPGTALEFKSYDEDQAYLASENPEPHSRSSTVIYYDYNRSATSPRTSKWWVKVTFRGYVYGQKVPIHQRQRELENFVQCIDFSSIPLLDDTVTEVLLDDPSTTSLSEKTEAEERVTVTGAVLKMHAGHKLNPNNPFAPVAASLRYTTREDPARVIYPSLDEFASFQRIRSEILVDRTEINDHVFRVRHGPRNKPYILKTVNRAFYKTHDTEAMRNELGTLARFRNAPNLVQAAGVVVSQNPYQTLRTADQPTQDVIIGVLLEFYPGGSLRTIIQQDPGLNGYPWQRWALQVTTALHGIHLAGKTHMDIKTANVFLDADGDAVLIGIGGNGWVTPGWTAPELRDTISGGWDHLPFEARRLNDSWALGKLLLQITGYVDNCDAEKVVSDVGRALMGDSVYWARMSLPDAIKKLEAAGIGKQ</sequence>
<reference evidence="6 7" key="1">
    <citation type="journal article" date="2018" name="IMA Fungus">
        <title>IMA Genome-F 9: Draft genome sequence of Annulohypoxylon stygium, Aspergillus mulundensis, Berkeleyomyces basicola (syn. Thielaviopsis basicola), Ceratocystis smalleyi, two Cercospora beticola strains, Coleophoma cylindrospora, Fusarium fracticaudum, Phialophora cf. hyalina, and Morchella septimelata.</title>
        <authorList>
            <person name="Wingfield B.D."/>
            <person name="Bills G.F."/>
            <person name="Dong Y."/>
            <person name="Huang W."/>
            <person name="Nel W.J."/>
            <person name="Swalarsk-Parry B.S."/>
            <person name="Vaghefi N."/>
            <person name="Wilken P.M."/>
            <person name="An Z."/>
            <person name="de Beer Z.W."/>
            <person name="De Vos L."/>
            <person name="Chen L."/>
            <person name="Duong T.A."/>
            <person name="Gao Y."/>
            <person name="Hammerbacher A."/>
            <person name="Kikkert J.R."/>
            <person name="Li Y."/>
            <person name="Li H."/>
            <person name="Li K."/>
            <person name="Li Q."/>
            <person name="Liu X."/>
            <person name="Ma X."/>
            <person name="Naidoo K."/>
            <person name="Pethybridge S.J."/>
            <person name="Sun J."/>
            <person name="Steenkamp E.T."/>
            <person name="van der Nest M.A."/>
            <person name="van Wyk S."/>
            <person name="Wingfield M.J."/>
            <person name="Xiong C."/>
            <person name="Yue Q."/>
            <person name="Zhang X."/>
        </authorList>
    </citation>
    <scope>NUCLEOTIDE SEQUENCE [LARGE SCALE GENOMIC DNA]</scope>
    <source>
        <strain evidence="6 7">DSM 5745</strain>
    </source>
</reference>
<dbReference type="GO" id="GO:0004672">
    <property type="term" value="F:protein kinase activity"/>
    <property type="evidence" value="ECO:0007669"/>
    <property type="project" value="InterPro"/>
</dbReference>
<evidence type="ECO:0000256" key="1">
    <source>
        <dbReference type="ARBA" id="ARBA00022679"/>
    </source>
</evidence>
<dbReference type="PANTHER" id="PTHR11042">
    <property type="entry name" value="EUKARYOTIC TRANSLATION INITIATION FACTOR 2-ALPHA KINASE EIF2-ALPHA KINASE -RELATED"/>
    <property type="match status" value="1"/>
</dbReference>
<dbReference type="STRING" id="1810919.A0A3D8RA23"/>
<dbReference type="InterPro" id="IPR050339">
    <property type="entry name" value="CC_SR_Kinase"/>
</dbReference>
<keyword evidence="4" id="KW-0067">ATP-binding</keyword>
<accession>A0A3D8RA23</accession>
<dbReference type="InterPro" id="IPR000719">
    <property type="entry name" value="Prot_kinase_dom"/>
</dbReference>
<dbReference type="GeneID" id="38118778"/>
<dbReference type="GO" id="GO:0005737">
    <property type="term" value="C:cytoplasm"/>
    <property type="evidence" value="ECO:0007669"/>
    <property type="project" value="TreeGrafter"/>
</dbReference>
<feature type="domain" description="Protein kinase" evidence="5">
    <location>
        <begin position="179"/>
        <end position="429"/>
    </location>
</feature>
<dbReference type="GO" id="GO:0005634">
    <property type="term" value="C:nucleus"/>
    <property type="evidence" value="ECO:0007669"/>
    <property type="project" value="TreeGrafter"/>
</dbReference>
<dbReference type="InterPro" id="IPR011009">
    <property type="entry name" value="Kinase-like_dom_sf"/>
</dbReference>
<dbReference type="GO" id="GO:0005524">
    <property type="term" value="F:ATP binding"/>
    <property type="evidence" value="ECO:0007669"/>
    <property type="project" value="UniProtKB-KW"/>
</dbReference>
<dbReference type="Gene3D" id="1.10.510.10">
    <property type="entry name" value="Transferase(Phosphotransferase) domain 1"/>
    <property type="match status" value="1"/>
</dbReference>
<dbReference type="AlphaFoldDB" id="A0A3D8RA23"/>
<keyword evidence="1" id="KW-0808">Transferase</keyword>
<evidence type="ECO:0000313" key="6">
    <source>
        <dbReference type="EMBL" id="RDW70897.1"/>
    </source>
</evidence>
<gene>
    <name evidence="6" type="ORF">DSM5745_08408</name>
</gene>
<comment type="caution">
    <text evidence="6">The sequence shown here is derived from an EMBL/GenBank/DDBJ whole genome shotgun (WGS) entry which is preliminary data.</text>
</comment>
<evidence type="ECO:0000256" key="2">
    <source>
        <dbReference type="ARBA" id="ARBA00022741"/>
    </source>
</evidence>
<dbReference type="EMBL" id="PVWQ01000010">
    <property type="protein sequence ID" value="RDW70897.1"/>
    <property type="molecule type" value="Genomic_DNA"/>
</dbReference>
<keyword evidence="7" id="KW-1185">Reference proteome</keyword>
<dbReference type="SMART" id="SM00220">
    <property type="entry name" value="S_TKc"/>
    <property type="match status" value="1"/>
</dbReference>
<dbReference type="PROSITE" id="PS50011">
    <property type="entry name" value="PROTEIN_KINASE_DOM"/>
    <property type="match status" value="1"/>
</dbReference>
<keyword evidence="2" id="KW-0547">Nucleotide-binding</keyword>
<proteinExistence type="predicted"/>
<dbReference type="Pfam" id="PF00069">
    <property type="entry name" value="Pkinase"/>
    <property type="match status" value="1"/>
</dbReference>
<name>A0A3D8RA23_9EURO</name>
<organism evidence="6 7">
    <name type="scientific">Aspergillus mulundensis</name>
    <dbReference type="NCBI Taxonomy" id="1810919"/>
    <lineage>
        <taxon>Eukaryota</taxon>
        <taxon>Fungi</taxon>
        <taxon>Dikarya</taxon>
        <taxon>Ascomycota</taxon>
        <taxon>Pezizomycotina</taxon>
        <taxon>Eurotiomycetes</taxon>
        <taxon>Eurotiomycetidae</taxon>
        <taxon>Eurotiales</taxon>
        <taxon>Aspergillaceae</taxon>
        <taxon>Aspergillus</taxon>
        <taxon>Aspergillus subgen. Nidulantes</taxon>
    </lineage>
</organism>
<dbReference type="RefSeq" id="XP_026601428.1">
    <property type="nucleotide sequence ID" value="XM_026750424.1"/>
</dbReference>
<protein>
    <recommendedName>
        <fullName evidence="5">Protein kinase domain-containing protein</fullName>
    </recommendedName>
</protein>
<evidence type="ECO:0000256" key="3">
    <source>
        <dbReference type="ARBA" id="ARBA00022777"/>
    </source>
</evidence>
<evidence type="ECO:0000259" key="5">
    <source>
        <dbReference type="PROSITE" id="PS50011"/>
    </source>
</evidence>
<evidence type="ECO:0000313" key="7">
    <source>
        <dbReference type="Proteomes" id="UP000256690"/>
    </source>
</evidence>
<evidence type="ECO:0000256" key="4">
    <source>
        <dbReference type="ARBA" id="ARBA00022840"/>
    </source>
</evidence>
<dbReference type="OrthoDB" id="4062651at2759"/>